<comment type="caution">
    <text evidence="5">The sequence shown here is derived from an EMBL/GenBank/DDBJ whole genome shotgun (WGS) entry which is preliminary data.</text>
</comment>
<dbReference type="GO" id="GO:0052621">
    <property type="term" value="F:diguanylate cyclase activity"/>
    <property type="evidence" value="ECO:0007669"/>
    <property type="project" value="UniProtKB-EC"/>
</dbReference>
<evidence type="ECO:0000256" key="2">
    <source>
        <dbReference type="ARBA" id="ARBA00012528"/>
    </source>
</evidence>
<proteinExistence type="predicted"/>
<comment type="cofactor">
    <cofactor evidence="1">
        <name>Mg(2+)</name>
        <dbReference type="ChEBI" id="CHEBI:18420"/>
    </cofactor>
</comment>
<feature type="domain" description="GGDEF" evidence="4">
    <location>
        <begin position="210"/>
        <end position="342"/>
    </location>
</feature>
<evidence type="ECO:0000256" key="3">
    <source>
        <dbReference type="ARBA" id="ARBA00034247"/>
    </source>
</evidence>
<evidence type="ECO:0000259" key="4">
    <source>
        <dbReference type="PROSITE" id="PS50887"/>
    </source>
</evidence>
<dbReference type="InterPro" id="IPR043128">
    <property type="entry name" value="Rev_trsase/Diguanyl_cyclase"/>
</dbReference>
<dbReference type="SUPFAM" id="SSF55073">
    <property type="entry name" value="Nucleotide cyclase"/>
    <property type="match status" value="1"/>
</dbReference>
<evidence type="ECO:0000313" key="6">
    <source>
        <dbReference type="Proteomes" id="UP001302316"/>
    </source>
</evidence>
<dbReference type="RefSeq" id="WP_346049962.1">
    <property type="nucleotide sequence ID" value="NZ_JAYGII010000002.1"/>
</dbReference>
<dbReference type="SMART" id="SM00267">
    <property type="entry name" value="GGDEF"/>
    <property type="match status" value="1"/>
</dbReference>
<accession>A0AAP6MJS8</accession>
<dbReference type="GO" id="GO:0043709">
    <property type="term" value="P:cell adhesion involved in single-species biofilm formation"/>
    <property type="evidence" value="ECO:0007669"/>
    <property type="project" value="TreeGrafter"/>
</dbReference>
<dbReference type="AlphaFoldDB" id="A0AAP6MJS8"/>
<dbReference type="PANTHER" id="PTHR45138:SF9">
    <property type="entry name" value="DIGUANYLATE CYCLASE DGCM-RELATED"/>
    <property type="match status" value="1"/>
</dbReference>
<keyword evidence="5" id="KW-0808">Transferase</keyword>
<dbReference type="InterPro" id="IPR029787">
    <property type="entry name" value="Nucleotide_cyclase"/>
</dbReference>
<dbReference type="Gene3D" id="3.10.450.50">
    <property type="match status" value="1"/>
</dbReference>
<gene>
    <name evidence="5" type="ORF">VCB98_02055</name>
</gene>
<dbReference type="EC" id="2.7.7.65" evidence="2"/>
<sequence length="343" mass="39508">MRRLSKGPIYERCRAALNEHIRRYFVERDLRDTLAQYHPQAIGVGTGRGESAMDPAGLREVVRSDLEGYPEPVNLDIKHCELYQVTEDVVISQMLLDFNINSDTHKMTLRDSRHTLVWHLPDDGDAHICHVHVSFPTDLHGEEEPYPLKELEEVSQMVDNLIHDRTQSLTESYRRLEQMVVRDRLTGMFNRVRIDEVLEQEFVRAKRYQRHFSVIFIDLDRFKNVNDNHGHLAGDEILKTLATYIQDNIRITDTAARWGGEEFLVVLPETGMEEAYQVAEKLRQAFEREPFELDDQQIHITLSLGVAACQPGDSIEAILARADKALYEAKRNGRNQTVVSGSC</sequence>
<protein>
    <recommendedName>
        <fullName evidence="2">diguanylate cyclase</fullName>
        <ecNumber evidence="2">2.7.7.65</ecNumber>
    </recommendedName>
</protein>
<evidence type="ECO:0000313" key="5">
    <source>
        <dbReference type="EMBL" id="MEA5444598.1"/>
    </source>
</evidence>
<dbReference type="Proteomes" id="UP001302316">
    <property type="component" value="Unassembled WGS sequence"/>
</dbReference>
<dbReference type="CDD" id="cd01949">
    <property type="entry name" value="GGDEF"/>
    <property type="match status" value="1"/>
</dbReference>
<comment type="catalytic activity">
    <reaction evidence="3">
        <text>2 GTP = 3',3'-c-di-GMP + 2 diphosphate</text>
        <dbReference type="Rhea" id="RHEA:24898"/>
        <dbReference type="ChEBI" id="CHEBI:33019"/>
        <dbReference type="ChEBI" id="CHEBI:37565"/>
        <dbReference type="ChEBI" id="CHEBI:58805"/>
        <dbReference type="EC" id="2.7.7.65"/>
    </reaction>
</comment>
<keyword evidence="5" id="KW-0548">Nucleotidyltransferase</keyword>
<dbReference type="InterPro" id="IPR000160">
    <property type="entry name" value="GGDEF_dom"/>
</dbReference>
<dbReference type="Pfam" id="PF00990">
    <property type="entry name" value="GGDEF"/>
    <property type="match status" value="1"/>
</dbReference>
<dbReference type="GO" id="GO:1902201">
    <property type="term" value="P:negative regulation of bacterial-type flagellum-dependent cell motility"/>
    <property type="evidence" value="ECO:0007669"/>
    <property type="project" value="TreeGrafter"/>
</dbReference>
<dbReference type="InterPro" id="IPR037401">
    <property type="entry name" value="SnoaL-like"/>
</dbReference>
<keyword evidence="6" id="KW-1185">Reference proteome</keyword>
<dbReference type="SUPFAM" id="SSF54427">
    <property type="entry name" value="NTF2-like"/>
    <property type="match status" value="1"/>
</dbReference>
<dbReference type="EMBL" id="JAYGII010000002">
    <property type="protein sequence ID" value="MEA5444598.1"/>
    <property type="molecule type" value="Genomic_DNA"/>
</dbReference>
<dbReference type="InterPro" id="IPR032710">
    <property type="entry name" value="NTF2-like_dom_sf"/>
</dbReference>
<dbReference type="Pfam" id="PF13474">
    <property type="entry name" value="SnoaL_3"/>
    <property type="match status" value="1"/>
</dbReference>
<dbReference type="FunFam" id="3.30.70.270:FF:000001">
    <property type="entry name" value="Diguanylate cyclase domain protein"/>
    <property type="match status" value="1"/>
</dbReference>
<dbReference type="GO" id="GO:0005886">
    <property type="term" value="C:plasma membrane"/>
    <property type="evidence" value="ECO:0007669"/>
    <property type="project" value="TreeGrafter"/>
</dbReference>
<organism evidence="5 6">
    <name type="scientific">Natronospira elongata</name>
    <dbReference type="NCBI Taxonomy" id="3110268"/>
    <lineage>
        <taxon>Bacteria</taxon>
        <taxon>Pseudomonadati</taxon>
        <taxon>Pseudomonadota</taxon>
        <taxon>Gammaproteobacteria</taxon>
        <taxon>Natronospirales</taxon>
        <taxon>Natronospiraceae</taxon>
        <taxon>Natronospira</taxon>
    </lineage>
</organism>
<dbReference type="InterPro" id="IPR050469">
    <property type="entry name" value="Diguanylate_Cyclase"/>
</dbReference>
<dbReference type="NCBIfam" id="TIGR00254">
    <property type="entry name" value="GGDEF"/>
    <property type="match status" value="1"/>
</dbReference>
<dbReference type="Gene3D" id="3.30.70.270">
    <property type="match status" value="1"/>
</dbReference>
<dbReference type="PANTHER" id="PTHR45138">
    <property type="entry name" value="REGULATORY COMPONENTS OF SENSORY TRANSDUCTION SYSTEM"/>
    <property type="match status" value="1"/>
</dbReference>
<name>A0AAP6MJS8_9GAMM</name>
<evidence type="ECO:0000256" key="1">
    <source>
        <dbReference type="ARBA" id="ARBA00001946"/>
    </source>
</evidence>
<dbReference type="PROSITE" id="PS50887">
    <property type="entry name" value="GGDEF"/>
    <property type="match status" value="1"/>
</dbReference>
<reference evidence="5 6" key="1">
    <citation type="submission" date="2023-12" db="EMBL/GenBank/DDBJ databases">
        <title>Whole-genome sequencing of halo(alkali)philic microorganisms from hypersaline lakes.</title>
        <authorList>
            <person name="Sorokin D.Y."/>
            <person name="Merkel A.Y."/>
            <person name="Messina E."/>
            <person name="Yakimov M."/>
        </authorList>
    </citation>
    <scope>NUCLEOTIDE SEQUENCE [LARGE SCALE GENOMIC DNA]</scope>
    <source>
        <strain evidence="5 6">AB-CW1</strain>
    </source>
</reference>